<evidence type="ECO:0000313" key="4">
    <source>
        <dbReference type="EMBL" id="MCE5168717.1"/>
    </source>
</evidence>
<dbReference type="RefSeq" id="WP_233695896.1">
    <property type="nucleotide sequence ID" value="NZ_JAJNBZ010000002.1"/>
</dbReference>
<evidence type="ECO:0000256" key="1">
    <source>
        <dbReference type="ARBA" id="ARBA00005254"/>
    </source>
</evidence>
<evidence type="ECO:0000256" key="3">
    <source>
        <dbReference type="RuleBase" id="RU003707"/>
    </source>
</evidence>
<proteinExistence type="inferred from homology"/>
<dbReference type="InterPro" id="IPR001753">
    <property type="entry name" value="Enoyl-CoA_hydra/iso"/>
</dbReference>
<dbReference type="Gene3D" id="1.10.12.10">
    <property type="entry name" value="Lyase 2-enoyl-coa Hydratase, Chain A, domain 2"/>
    <property type="match status" value="1"/>
</dbReference>
<dbReference type="InterPro" id="IPR018376">
    <property type="entry name" value="Enoyl-CoA_hyd/isom_CS"/>
</dbReference>
<dbReference type="PANTHER" id="PTHR11941">
    <property type="entry name" value="ENOYL-COA HYDRATASE-RELATED"/>
    <property type="match status" value="1"/>
</dbReference>
<dbReference type="Pfam" id="PF00378">
    <property type="entry name" value="ECH_1"/>
    <property type="match status" value="1"/>
</dbReference>
<comment type="caution">
    <text evidence="4">The sequence shown here is derived from an EMBL/GenBank/DDBJ whole genome shotgun (WGS) entry which is preliminary data.</text>
</comment>
<evidence type="ECO:0000256" key="2">
    <source>
        <dbReference type="ARBA" id="ARBA00023239"/>
    </source>
</evidence>
<keyword evidence="5" id="KW-1185">Reference proteome</keyword>
<dbReference type="PROSITE" id="PS00166">
    <property type="entry name" value="ENOYL_COA_HYDRATASE"/>
    <property type="match status" value="1"/>
</dbReference>
<dbReference type="InterPro" id="IPR014748">
    <property type="entry name" value="Enoyl-CoA_hydra_C"/>
</dbReference>
<dbReference type="EMBL" id="JAJNBZ010000002">
    <property type="protein sequence ID" value="MCE5168717.1"/>
    <property type="molecule type" value="Genomic_DNA"/>
</dbReference>
<dbReference type="InterPro" id="IPR029045">
    <property type="entry name" value="ClpP/crotonase-like_dom_sf"/>
</dbReference>
<name>A0ABS8YCL0_9BACL</name>
<dbReference type="Proteomes" id="UP001199916">
    <property type="component" value="Unassembled WGS sequence"/>
</dbReference>
<evidence type="ECO:0000313" key="5">
    <source>
        <dbReference type="Proteomes" id="UP001199916"/>
    </source>
</evidence>
<accession>A0ABS8YCL0</accession>
<dbReference type="CDD" id="cd06558">
    <property type="entry name" value="crotonase-like"/>
    <property type="match status" value="1"/>
</dbReference>
<dbReference type="PANTHER" id="PTHR11941:SF54">
    <property type="entry name" value="ENOYL-COA HYDRATASE, MITOCHONDRIAL"/>
    <property type="match status" value="1"/>
</dbReference>
<organism evidence="4 5">
    <name type="scientific">Paenibacillus profundus</name>
    <dbReference type="NCBI Taxonomy" id="1173085"/>
    <lineage>
        <taxon>Bacteria</taxon>
        <taxon>Bacillati</taxon>
        <taxon>Bacillota</taxon>
        <taxon>Bacilli</taxon>
        <taxon>Bacillales</taxon>
        <taxon>Paenibacillaceae</taxon>
        <taxon>Paenibacillus</taxon>
    </lineage>
</organism>
<gene>
    <name evidence="4" type="ORF">LQV63_05245</name>
</gene>
<reference evidence="4 5" key="1">
    <citation type="submission" date="2021-11" db="EMBL/GenBank/DDBJ databases">
        <title>Draft genome sequence of Paenibacillus profundus YoMME, a new Gram-positive bacteria with exoelectrogenic properties.</title>
        <authorList>
            <person name="Hubenova Y."/>
            <person name="Hubenova E."/>
            <person name="Manasiev Y."/>
            <person name="Peykov S."/>
            <person name="Mitov M."/>
        </authorList>
    </citation>
    <scope>NUCLEOTIDE SEQUENCE [LARGE SCALE GENOMIC DNA]</scope>
    <source>
        <strain evidence="4 5">YoMME</strain>
    </source>
</reference>
<dbReference type="Gene3D" id="3.90.226.10">
    <property type="entry name" value="2-enoyl-CoA Hydratase, Chain A, domain 1"/>
    <property type="match status" value="1"/>
</dbReference>
<dbReference type="SUPFAM" id="SSF52096">
    <property type="entry name" value="ClpP/crotonase"/>
    <property type="match status" value="1"/>
</dbReference>
<keyword evidence="2" id="KW-0456">Lyase</keyword>
<protein>
    <submittedName>
        <fullName evidence="4">Enoyl-CoA hydratase-related protein</fullName>
    </submittedName>
</protein>
<comment type="similarity">
    <text evidence="1 3">Belongs to the enoyl-CoA hydratase/isomerase family.</text>
</comment>
<sequence>MTSRYINLSSEGEVGILTLNRPHVLNALNRELMLELVTELERMEQDDAIKAIVLTGSEQAFAAGADIKEMADESAISMLLKRQFAVWDRIDGITKPIIAAVSGYVLGGGCELMMSCDLVVASDTARIGQPEIKLGVMPGAGGTQRLTKAIGLRKAMELLLTGDTMTAEEALRCGLINKVAPVEMYFREALKLAQRIADQPPLSVRLIKQAVRKAQDHPLAEGLDYERHCFHLLFASDDQKEGMNAFLEKRTPQFRGK</sequence>